<dbReference type="OrthoDB" id="7874501at2"/>
<keyword evidence="4" id="KW-1185">Reference proteome</keyword>
<protein>
    <submittedName>
        <fullName evidence="3">Uncharacterized protein</fullName>
    </submittedName>
</protein>
<feature type="chain" id="PRO_5001797545" evidence="2">
    <location>
        <begin position="27"/>
        <end position="112"/>
    </location>
</feature>
<reference evidence="4" key="1">
    <citation type="submission" date="2013-04" db="EMBL/GenBank/DDBJ databases">
        <title>Thioclava sp. 13D2W-2 Genome Sequencing.</title>
        <authorList>
            <person name="Lai Q."/>
            <person name="Li G."/>
            <person name="Shao Z."/>
        </authorList>
    </citation>
    <scope>NUCLEOTIDE SEQUENCE [LARGE SCALE GENOMIC DNA]</scope>
    <source>
        <strain evidence="4">13D2W-2</strain>
    </source>
</reference>
<dbReference type="eggNOG" id="ENOG5031C7K">
    <property type="taxonomic scope" value="Bacteria"/>
</dbReference>
<proteinExistence type="predicted"/>
<evidence type="ECO:0000313" key="4">
    <source>
        <dbReference type="Proteomes" id="UP000028607"/>
    </source>
</evidence>
<evidence type="ECO:0000313" key="3">
    <source>
        <dbReference type="EMBL" id="KFE34478.1"/>
    </source>
</evidence>
<feature type="region of interest" description="Disordered" evidence="1">
    <location>
        <begin position="30"/>
        <end position="49"/>
    </location>
</feature>
<dbReference type="AlphaFoldDB" id="A0A085TUT1"/>
<accession>A0A085TUT1</accession>
<feature type="signal peptide" evidence="2">
    <location>
        <begin position="1"/>
        <end position="26"/>
    </location>
</feature>
<name>A0A085TUT1_9RHOB</name>
<dbReference type="EMBL" id="AQRC01000010">
    <property type="protein sequence ID" value="KFE34478.1"/>
    <property type="molecule type" value="Genomic_DNA"/>
</dbReference>
<gene>
    <name evidence="3" type="ORF">DW2_13035</name>
</gene>
<organism evidence="3 4">
    <name type="scientific">Thioclava atlantica</name>
    <dbReference type="NCBI Taxonomy" id="1317124"/>
    <lineage>
        <taxon>Bacteria</taxon>
        <taxon>Pseudomonadati</taxon>
        <taxon>Pseudomonadota</taxon>
        <taxon>Alphaproteobacteria</taxon>
        <taxon>Rhodobacterales</taxon>
        <taxon>Paracoccaceae</taxon>
        <taxon>Thioclava</taxon>
    </lineage>
</organism>
<keyword evidence="2" id="KW-0732">Signal</keyword>
<dbReference type="RefSeq" id="WP_038147265.1">
    <property type="nucleotide sequence ID" value="NZ_AQRC01000010.1"/>
</dbReference>
<sequence length="112" mass="11608">MKTMTTMSGLFLTFALAAGAATAAQAASLRPPELMPNTQAQAPSGPNPAYYLPADPHLSLLDQSRIQPFAGNASLGNLSFEQVAAIENALLHPSLSDRRAALISRSLGTGGM</sequence>
<reference evidence="3 4" key="2">
    <citation type="journal article" date="2015" name="Antonie Van Leeuwenhoek">
        <title>Thioclava indica sp. nov., isolated from surface seawater of the Indian Ocean.</title>
        <authorList>
            <person name="Liu Y."/>
            <person name="Lai Q."/>
            <person name="Du J."/>
            <person name="Xu H."/>
            <person name="Jiang L."/>
            <person name="Shao Z."/>
        </authorList>
    </citation>
    <scope>NUCLEOTIDE SEQUENCE [LARGE SCALE GENOMIC DNA]</scope>
    <source>
        <strain evidence="3 4">13D2W-2</strain>
    </source>
</reference>
<comment type="caution">
    <text evidence="3">The sequence shown here is derived from an EMBL/GenBank/DDBJ whole genome shotgun (WGS) entry which is preliminary data.</text>
</comment>
<evidence type="ECO:0000256" key="1">
    <source>
        <dbReference type="SAM" id="MobiDB-lite"/>
    </source>
</evidence>
<evidence type="ECO:0000256" key="2">
    <source>
        <dbReference type="SAM" id="SignalP"/>
    </source>
</evidence>
<dbReference type="Proteomes" id="UP000028607">
    <property type="component" value="Unassembled WGS sequence"/>
</dbReference>
<dbReference type="PATRIC" id="fig|1317124.6.peg.2639"/>